<dbReference type="EMBL" id="CP091511">
    <property type="protein sequence ID" value="UOO90106.1"/>
    <property type="molecule type" value="Genomic_DNA"/>
</dbReference>
<evidence type="ECO:0000313" key="2">
    <source>
        <dbReference type="EMBL" id="UOO90106.1"/>
    </source>
</evidence>
<sequence>MEYNERFTGRLLKRCDVDWSQTRILFVANVFTPFQKQATNFKDLGIGLAEFKRYENGLLSLNLIERDSHAPELPKPDYAAETQTVSALDKVTKEIMVYDEAFHLDGKSNAMVELYEQFRDAILNLDTNLQLDYTKLYVAFKKDKSNCVDIAVLKNSLKLWLNARWGSLNDARGLFRDVSQVGHHGNGDYQVQVSNNDDLEYVLSVVKQVL</sequence>
<evidence type="ECO:0000259" key="1">
    <source>
        <dbReference type="Pfam" id="PF18899"/>
    </source>
</evidence>
<dbReference type="Proteomes" id="UP000832011">
    <property type="component" value="Chromosome"/>
</dbReference>
<gene>
    <name evidence="2" type="ORF">LVJ82_03725</name>
</gene>
<organism evidence="2 3">
    <name type="scientific">Vitreoscilla massiliensis</name>
    <dbReference type="NCBI Taxonomy" id="1689272"/>
    <lineage>
        <taxon>Bacteria</taxon>
        <taxon>Pseudomonadati</taxon>
        <taxon>Pseudomonadota</taxon>
        <taxon>Betaproteobacteria</taxon>
        <taxon>Neisseriales</taxon>
        <taxon>Neisseriaceae</taxon>
        <taxon>Vitreoscilla</taxon>
    </lineage>
</organism>
<dbReference type="RefSeq" id="WP_199822561.1">
    <property type="nucleotide sequence ID" value="NZ_CABKVG010000008.1"/>
</dbReference>
<feature type="domain" description="DUF5655" evidence="1">
    <location>
        <begin position="103"/>
        <end position="208"/>
    </location>
</feature>
<proteinExistence type="predicted"/>
<name>A0ABY4E2V8_9NEIS</name>
<dbReference type="InterPro" id="IPR043714">
    <property type="entry name" value="DUF5655"/>
</dbReference>
<evidence type="ECO:0000313" key="3">
    <source>
        <dbReference type="Proteomes" id="UP000832011"/>
    </source>
</evidence>
<protein>
    <submittedName>
        <fullName evidence="2">DUF5655 domain-containing protein</fullName>
    </submittedName>
</protein>
<keyword evidence="3" id="KW-1185">Reference proteome</keyword>
<reference evidence="2 3" key="1">
    <citation type="journal article" date="2022" name="Res Sq">
        <title>Evolution of multicellular longitudinally dividing oral cavity symbionts (Neisseriaceae).</title>
        <authorList>
            <person name="Nyongesa S."/>
            <person name="Weber P."/>
            <person name="Bernet E."/>
            <person name="Pullido F."/>
            <person name="Nieckarz M."/>
            <person name="Delaby M."/>
            <person name="Nieves C."/>
            <person name="Viehboeck T."/>
            <person name="Krause N."/>
            <person name="Rivera-Millot A."/>
            <person name="Nakamura A."/>
            <person name="Vischer N."/>
            <person name="VanNieuwenhze M."/>
            <person name="Brun Y."/>
            <person name="Cava F."/>
            <person name="Bulgheresi S."/>
            <person name="Veyrier F."/>
        </authorList>
    </citation>
    <scope>NUCLEOTIDE SEQUENCE [LARGE SCALE GENOMIC DNA]</scope>
    <source>
        <strain evidence="2 3">SN4</strain>
    </source>
</reference>
<dbReference type="Pfam" id="PF18899">
    <property type="entry name" value="DUF5655"/>
    <property type="match status" value="1"/>
</dbReference>
<accession>A0ABY4E2V8</accession>